<sequence>MDCDHNEARPPIPDPQTSSDEEGVESEETPRRSPSIENAYAQLLSELEGADDLNIPPPTFWPDIPLADLRTEWLSLREWVENLVRRYPHLDHHVIPSCWYLHNGHVEALAALRDHERMSFAESSPASSPSQWQWTFAQIEMRLREWTAHAGCLSVHRPTTVQLRPIDNDEWESFLAQDLAARRHL</sequence>
<dbReference type="AlphaFoldDB" id="A0A0D8FU02"/>
<feature type="region of interest" description="Disordered" evidence="1">
    <location>
        <begin position="1"/>
        <end position="37"/>
    </location>
</feature>
<evidence type="ECO:0008006" key="4">
    <source>
        <dbReference type="Google" id="ProtNLM"/>
    </source>
</evidence>
<dbReference type="eggNOG" id="ENOG502ZCKT">
    <property type="taxonomic scope" value="Bacteria"/>
</dbReference>
<gene>
    <name evidence="2" type="ORF">FEAC_25590</name>
</gene>
<dbReference type="GeneID" id="78373578"/>
<dbReference type="RefSeq" id="WP_035390775.1">
    <property type="nucleotide sequence ID" value="NZ_JQKF01000030.1"/>
</dbReference>
<evidence type="ECO:0000313" key="3">
    <source>
        <dbReference type="Proteomes" id="UP000032336"/>
    </source>
</evidence>
<organism evidence="2 3">
    <name type="scientific">Ferrimicrobium acidiphilum DSM 19497</name>
    <dbReference type="NCBI Taxonomy" id="1121877"/>
    <lineage>
        <taxon>Bacteria</taxon>
        <taxon>Bacillati</taxon>
        <taxon>Actinomycetota</taxon>
        <taxon>Acidimicrobiia</taxon>
        <taxon>Acidimicrobiales</taxon>
        <taxon>Acidimicrobiaceae</taxon>
        <taxon>Ferrimicrobium</taxon>
    </lineage>
</organism>
<dbReference type="EMBL" id="JXUW01000031">
    <property type="protein sequence ID" value="KJE75717.1"/>
    <property type="molecule type" value="Genomic_DNA"/>
</dbReference>
<proteinExistence type="predicted"/>
<dbReference type="OrthoDB" id="3535759at2"/>
<accession>A0A0D8FU02</accession>
<dbReference type="Proteomes" id="UP000032336">
    <property type="component" value="Unassembled WGS sequence"/>
</dbReference>
<protein>
    <recommendedName>
        <fullName evidence="4">DUF4913 domain-containing protein</fullName>
    </recommendedName>
</protein>
<evidence type="ECO:0000313" key="2">
    <source>
        <dbReference type="EMBL" id="KJE75717.1"/>
    </source>
</evidence>
<dbReference type="STRING" id="1121877.FEAC_25590"/>
<evidence type="ECO:0000256" key="1">
    <source>
        <dbReference type="SAM" id="MobiDB-lite"/>
    </source>
</evidence>
<reference evidence="2 3" key="1">
    <citation type="submission" date="2015-01" db="EMBL/GenBank/DDBJ databases">
        <title>Draft genome of the acidophilic iron oxidizer Ferrimicrobium acidiphilum strain T23.</title>
        <authorList>
            <person name="Poehlein A."/>
            <person name="Eisen S."/>
            <person name="Schloemann M."/>
            <person name="Johnson B.D."/>
            <person name="Daniel R."/>
            <person name="Muehling M."/>
        </authorList>
    </citation>
    <scope>NUCLEOTIDE SEQUENCE [LARGE SCALE GENOMIC DNA]</scope>
    <source>
        <strain evidence="2 3">T23</strain>
    </source>
</reference>
<name>A0A0D8FU02_9ACTN</name>
<comment type="caution">
    <text evidence="2">The sequence shown here is derived from an EMBL/GenBank/DDBJ whole genome shotgun (WGS) entry which is preliminary data.</text>
</comment>
<keyword evidence="3" id="KW-1185">Reference proteome</keyword>